<accession>A0ACA9KPX4</accession>
<name>A0ACA9KPX4_9GLOM</name>
<evidence type="ECO:0000313" key="1">
    <source>
        <dbReference type="EMBL" id="CAG8484739.1"/>
    </source>
</evidence>
<comment type="caution">
    <text evidence="1">The sequence shown here is derived from an EMBL/GenBank/DDBJ whole genome shotgun (WGS) entry which is preliminary data.</text>
</comment>
<organism evidence="1 2">
    <name type="scientific">Cetraspora pellucida</name>
    <dbReference type="NCBI Taxonomy" id="1433469"/>
    <lineage>
        <taxon>Eukaryota</taxon>
        <taxon>Fungi</taxon>
        <taxon>Fungi incertae sedis</taxon>
        <taxon>Mucoromycota</taxon>
        <taxon>Glomeromycotina</taxon>
        <taxon>Glomeromycetes</taxon>
        <taxon>Diversisporales</taxon>
        <taxon>Gigasporaceae</taxon>
        <taxon>Cetraspora</taxon>
    </lineage>
</organism>
<gene>
    <name evidence="1" type="ORF">SPELUC_LOCUS2285</name>
</gene>
<proteinExistence type="predicted"/>
<keyword evidence="2" id="KW-1185">Reference proteome</keyword>
<dbReference type="Proteomes" id="UP000789366">
    <property type="component" value="Unassembled WGS sequence"/>
</dbReference>
<reference evidence="1" key="1">
    <citation type="submission" date="2021-06" db="EMBL/GenBank/DDBJ databases">
        <authorList>
            <person name="Kallberg Y."/>
            <person name="Tangrot J."/>
            <person name="Rosling A."/>
        </authorList>
    </citation>
    <scope>NUCLEOTIDE SEQUENCE</scope>
    <source>
        <strain evidence="1">28 12/20/2015</strain>
    </source>
</reference>
<protein>
    <submittedName>
        <fullName evidence="1">8961_t:CDS:1</fullName>
    </submittedName>
</protein>
<dbReference type="EMBL" id="CAJVPW010001465">
    <property type="protein sequence ID" value="CAG8484739.1"/>
    <property type="molecule type" value="Genomic_DNA"/>
</dbReference>
<evidence type="ECO:0000313" key="2">
    <source>
        <dbReference type="Proteomes" id="UP000789366"/>
    </source>
</evidence>
<sequence>MNKQNSTIVIKTSSNTFTYDIIQVGIYPDKDILAYTLRPNQYRILHDYIVKTTFGHSHSQKTITSVVRAMDIKKVLQNAYQLLVAIEYDLLREWAVFAMQQQINFQISKYIPIHLIDLNLSLLVFQNHSEDSNEETNIETINNTEII</sequence>